<proteinExistence type="predicted"/>
<reference evidence="3" key="1">
    <citation type="submission" date="2020-05" db="EMBL/GenBank/DDBJ databases">
        <authorList>
            <person name="Chiriac C."/>
            <person name="Salcher M."/>
            <person name="Ghai R."/>
            <person name="Kavagutti S V."/>
        </authorList>
    </citation>
    <scope>NUCLEOTIDE SEQUENCE</scope>
</reference>
<accession>A0A6J7GN75</accession>
<dbReference type="EMBL" id="CAEZZQ010000003">
    <property type="protein sequence ID" value="CAB4764224.1"/>
    <property type="molecule type" value="Genomic_DNA"/>
</dbReference>
<dbReference type="EMBL" id="CAEZXW010000010">
    <property type="protein sequence ID" value="CAB4695354.1"/>
    <property type="molecule type" value="Genomic_DNA"/>
</dbReference>
<dbReference type="Gene3D" id="1.10.150.240">
    <property type="entry name" value="Putative phosphatase, domain 2"/>
    <property type="match status" value="1"/>
</dbReference>
<evidence type="ECO:0000313" key="4">
    <source>
        <dbReference type="EMBL" id="CAB5047309.1"/>
    </source>
</evidence>
<dbReference type="PANTHER" id="PTHR47829">
    <property type="entry name" value="HYDROLASE, PUTATIVE (AFU_ORTHOLOGUE AFUA_1G12880)-RELATED"/>
    <property type="match status" value="1"/>
</dbReference>
<dbReference type="InterPro" id="IPR023214">
    <property type="entry name" value="HAD_sf"/>
</dbReference>
<dbReference type="InterPro" id="IPR052898">
    <property type="entry name" value="ACAD10-like"/>
</dbReference>
<gene>
    <name evidence="1" type="ORF">UFOPK2593_00300</name>
    <name evidence="2" type="ORF">UFOPK2894_00091</name>
    <name evidence="3" type="ORF">UFOPK3492_01321</name>
    <name evidence="4" type="ORF">UFOPK4295_00512</name>
</gene>
<organism evidence="3">
    <name type="scientific">freshwater metagenome</name>
    <dbReference type="NCBI Taxonomy" id="449393"/>
    <lineage>
        <taxon>unclassified sequences</taxon>
        <taxon>metagenomes</taxon>
        <taxon>ecological metagenomes</taxon>
    </lineage>
</organism>
<name>A0A6J7GN75_9ZZZZ</name>
<dbReference type="NCBIfam" id="TIGR01549">
    <property type="entry name" value="HAD-SF-IA-v1"/>
    <property type="match status" value="1"/>
</dbReference>
<dbReference type="EMBL" id="CAFBMD010000151">
    <property type="protein sequence ID" value="CAB4908118.1"/>
    <property type="molecule type" value="Genomic_DNA"/>
</dbReference>
<dbReference type="EMBL" id="CAFBQF010000018">
    <property type="protein sequence ID" value="CAB5047309.1"/>
    <property type="molecule type" value="Genomic_DNA"/>
</dbReference>
<dbReference type="CDD" id="cd02603">
    <property type="entry name" value="HAD_sEH-N_like"/>
    <property type="match status" value="1"/>
</dbReference>
<protein>
    <submittedName>
        <fullName evidence="3">Unannotated protein</fullName>
    </submittedName>
</protein>
<evidence type="ECO:0000313" key="2">
    <source>
        <dbReference type="EMBL" id="CAB4764224.1"/>
    </source>
</evidence>
<dbReference type="NCBIfam" id="TIGR01509">
    <property type="entry name" value="HAD-SF-IA-v3"/>
    <property type="match status" value="1"/>
</dbReference>
<sequence>MRALIVDWGGVLTNALREPFERWAEDEGVDHDHYLSVLKDLLGQNTYDALNPIHALERGEVSNPDFEKMLGAKLKRTDGKPLDSVGMLERMFSYIEHAPNMNALVRRAREKGIATALLSNSWGNTYPRDLWDGMFDHVVISGEVGMRKPEAEIFHYTLGLLQVEPSEAVFVDDLVKNIEGARAVGLVAVHHREYESTLLELEALFGCSLT</sequence>
<dbReference type="PANTHER" id="PTHR47829:SF1">
    <property type="entry name" value="HAD FAMILY PHOSPHATASE"/>
    <property type="match status" value="1"/>
</dbReference>
<dbReference type="InterPro" id="IPR036412">
    <property type="entry name" value="HAD-like_sf"/>
</dbReference>
<dbReference type="Gene3D" id="3.40.50.1000">
    <property type="entry name" value="HAD superfamily/HAD-like"/>
    <property type="match status" value="1"/>
</dbReference>
<dbReference type="AlphaFoldDB" id="A0A6J7GN75"/>
<dbReference type="SFLD" id="SFLDS00003">
    <property type="entry name" value="Haloacid_Dehalogenase"/>
    <property type="match status" value="1"/>
</dbReference>
<dbReference type="InterPro" id="IPR006439">
    <property type="entry name" value="HAD-SF_hydro_IA"/>
</dbReference>
<dbReference type="SUPFAM" id="SSF56784">
    <property type="entry name" value="HAD-like"/>
    <property type="match status" value="1"/>
</dbReference>
<dbReference type="SFLD" id="SFLDG01129">
    <property type="entry name" value="C1.5:_HAD__Beta-PGM__Phosphata"/>
    <property type="match status" value="1"/>
</dbReference>
<dbReference type="Pfam" id="PF00702">
    <property type="entry name" value="Hydrolase"/>
    <property type="match status" value="1"/>
</dbReference>
<evidence type="ECO:0000313" key="1">
    <source>
        <dbReference type="EMBL" id="CAB4695354.1"/>
    </source>
</evidence>
<evidence type="ECO:0000313" key="3">
    <source>
        <dbReference type="EMBL" id="CAB4908118.1"/>
    </source>
</evidence>
<dbReference type="InterPro" id="IPR023198">
    <property type="entry name" value="PGP-like_dom2"/>
</dbReference>